<dbReference type="Proteomes" id="UP000095713">
    <property type="component" value="Unassembled WGS sequence"/>
</dbReference>
<dbReference type="RefSeq" id="WP_069829132.1">
    <property type="nucleotide sequence ID" value="NZ_MDJD01000007.1"/>
</dbReference>
<evidence type="ECO:0000313" key="2">
    <source>
        <dbReference type="EMBL" id="OEK09700.1"/>
    </source>
</evidence>
<dbReference type="AlphaFoldDB" id="A0A1E5TEB4"/>
<protein>
    <submittedName>
        <fullName evidence="2">Uncharacterized protein</fullName>
    </submittedName>
</protein>
<keyword evidence="3" id="KW-1185">Reference proteome</keyword>
<reference evidence="2 3" key="1">
    <citation type="submission" date="2016-05" db="EMBL/GenBank/DDBJ databases">
        <title>Draft Genome Sequence of Algibacter sp. Strain SK-16 Isolated from the Surface Water of Aburatsubo Inlet.</title>
        <authorList>
            <person name="Wong S.-K."/>
            <person name="Yoshizawa S."/>
            <person name="Nakajima Y."/>
            <person name="Ogura Y."/>
            <person name="Tetsuya H."/>
            <person name="Hamasaki K."/>
        </authorList>
    </citation>
    <scope>NUCLEOTIDE SEQUENCE [LARGE SCALE GENOMIC DNA]</scope>
    <source>
        <strain evidence="2 3">SK-16</strain>
    </source>
</reference>
<feature type="signal peptide" evidence="1">
    <location>
        <begin position="1"/>
        <end position="37"/>
    </location>
</feature>
<dbReference type="InterPro" id="IPR012334">
    <property type="entry name" value="Pectin_lyas_fold"/>
</dbReference>
<comment type="caution">
    <text evidence="2">The sequence shown here is derived from an EMBL/GenBank/DDBJ whole genome shotgun (WGS) entry which is preliminary data.</text>
</comment>
<dbReference type="Gene3D" id="2.160.20.10">
    <property type="entry name" value="Single-stranded right-handed beta-helix, Pectin lyase-like"/>
    <property type="match status" value="1"/>
</dbReference>
<feature type="chain" id="PRO_5009186362" evidence="1">
    <location>
        <begin position="38"/>
        <end position="565"/>
    </location>
</feature>
<sequence length="565" mass="61489">MLNINNRRYSSTKKYRNALFLLLVFSLTITNHLFAQAALTPAQAAAVSTTNQGPGNATNVSARINGTNVTFYTNNFNATRRGRVTSFTPTTGTSNAINNEITRLSNLPGTSGGVIYLRRGGSNIYNFNNTIRLRSNIRIAIDPQVTLRLANNRVVLFSIGREGNNLTRLRNVEIVCASNNTNDRFTIDFRPRPGIASDPINRDNIRSNNKPNINPATAFRVGFVKNFAISGFQINGNYTTNPSVFIVADDDRSSLNTFDRIATNGVVRNASANRIATGYALVQLFSGNNIFLQNLNGTEGITVRLEPGNGRGVAGDPINARGVPQTDGAITNIRLDNITNRNGYTSLFMQPHSKLCENIDANRINAINSFCSVFITSPVLQIFPNRRRGRFSNVNIRTVTIRGNNPTIPVTGNLQARTNAVRNGSFFNAQMNLESTVFLLPAHREAVRNVFRDSRSSMPRPGFPTLFPVDGSRVRFASQTSAGVIIASSLTRSNVGPANLGRYGVNINANNVTGSFANANNGRRVLYRSDAISPIANSANTPLDCFIDGEEDQPGTPCGQIGFGN</sequence>
<evidence type="ECO:0000313" key="3">
    <source>
        <dbReference type="Proteomes" id="UP000095713"/>
    </source>
</evidence>
<gene>
    <name evidence="2" type="ORF">A8C32_13445</name>
</gene>
<dbReference type="EMBL" id="MDJD01000007">
    <property type="protein sequence ID" value="OEK09700.1"/>
    <property type="molecule type" value="Genomic_DNA"/>
</dbReference>
<keyword evidence="1" id="KW-0732">Signal</keyword>
<organism evidence="2 3">
    <name type="scientific">Flavivirga aquatica</name>
    <dbReference type="NCBI Taxonomy" id="1849968"/>
    <lineage>
        <taxon>Bacteria</taxon>
        <taxon>Pseudomonadati</taxon>
        <taxon>Bacteroidota</taxon>
        <taxon>Flavobacteriia</taxon>
        <taxon>Flavobacteriales</taxon>
        <taxon>Flavobacteriaceae</taxon>
        <taxon>Flavivirga</taxon>
    </lineage>
</organism>
<proteinExistence type="predicted"/>
<evidence type="ECO:0000256" key="1">
    <source>
        <dbReference type="SAM" id="SignalP"/>
    </source>
</evidence>
<accession>A0A1E5TEB4</accession>
<dbReference type="OrthoDB" id="6376028at2"/>
<name>A0A1E5TEB4_9FLAO</name>